<organism evidence="1 2">
    <name type="scientific">Hydrogenivirga caldilitoris</name>
    <dbReference type="NCBI Taxonomy" id="246264"/>
    <lineage>
        <taxon>Bacteria</taxon>
        <taxon>Pseudomonadati</taxon>
        <taxon>Aquificota</taxon>
        <taxon>Aquificia</taxon>
        <taxon>Aquificales</taxon>
        <taxon>Aquificaceae</taxon>
        <taxon>Hydrogenivirga</taxon>
    </lineage>
</organism>
<dbReference type="OrthoDB" id="12947at2"/>
<accession>A0A497XUU2</accession>
<evidence type="ECO:0000313" key="1">
    <source>
        <dbReference type="EMBL" id="RLJ70653.1"/>
    </source>
</evidence>
<reference evidence="1 2" key="1">
    <citation type="submission" date="2018-10" db="EMBL/GenBank/DDBJ databases">
        <title>Genomic Encyclopedia of Archaeal and Bacterial Type Strains, Phase II (KMG-II): from individual species to whole genera.</title>
        <authorList>
            <person name="Goeker M."/>
        </authorList>
    </citation>
    <scope>NUCLEOTIDE SEQUENCE [LARGE SCALE GENOMIC DNA]</scope>
    <source>
        <strain evidence="1 2">DSM 16510</strain>
    </source>
</reference>
<proteinExistence type="predicted"/>
<dbReference type="InterPro" id="IPR021457">
    <property type="entry name" value="DUF3108"/>
</dbReference>
<dbReference type="PROSITE" id="PS51257">
    <property type="entry name" value="PROKAR_LIPOPROTEIN"/>
    <property type="match status" value="1"/>
</dbReference>
<protein>
    <submittedName>
        <fullName evidence="1">Uncharacterized protein DUF3108</fullName>
    </submittedName>
</protein>
<dbReference type="AlphaFoldDB" id="A0A497XUU2"/>
<gene>
    <name evidence="1" type="ORF">BCF55_0932</name>
</gene>
<dbReference type="RefSeq" id="WP_121010663.1">
    <property type="nucleotide sequence ID" value="NZ_RCCJ01000001.1"/>
</dbReference>
<dbReference type="Proteomes" id="UP000267841">
    <property type="component" value="Unassembled WGS sequence"/>
</dbReference>
<keyword evidence="2" id="KW-1185">Reference proteome</keyword>
<dbReference type="EMBL" id="RCCJ01000001">
    <property type="protein sequence ID" value="RLJ70653.1"/>
    <property type="molecule type" value="Genomic_DNA"/>
</dbReference>
<sequence>MRFLFVLLFPFLLLAKELETCYRIYFWFLPVAQSCVEYSLKGEELRIRSWAKTIVVGKLVKRVNNWGEAELLSLKPKSFSLYQREGSFIRDHTYSFMKRGIAYRIVRYKEEGVDVKEGFYESSVYLFDPFSTSLLVYLDTPNYRGDRIYVFYDEKVQSVYYKTVGEEVVEVFDKTYPTWKVLLVPEVDTKGILKPKGEWFVWIDKETNIPVKLSVKFTIGSAQVFLERVKGNRDLFVEVKNGQAELF</sequence>
<evidence type="ECO:0000313" key="2">
    <source>
        <dbReference type="Proteomes" id="UP000267841"/>
    </source>
</evidence>
<dbReference type="Pfam" id="PF11306">
    <property type="entry name" value="DUF3108"/>
    <property type="match status" value="1"/>
</dbReference>
<name>A0A497XUU2_9AQUI</name>
<comment type="caution">
    <text evidence="1">The sequence shown here is derived from an EMBL/GenBank/DDBJ whole genome shotgun (WGS) entry which is preliminary data.</text>
</comment>